<keyword evidence="8" id="KW-1133">Transmembrane helix</keyword>
<dbReference type="GO" id="GO:0006508">
    <property type="term" value="P:proteolysis"/>
    <property type="evidence" value="ECO:0007669"/>
    <property type="project" value="UniProtKB-KW"/>
</dbReference>
<dbReference type="EMBL" id="CAMXCT020002263">
    <property type="protein sequence ID" value="CAL1150288.1"/>
    <property type="molecule type" value="Genomic_DNA"/>
</dbReference>
<protein>
    <submittedName>
        <fullName evidence="16">Protease SohB</fullName>
    </submittedName>
</protein>
<proteinExistence type="inferred from homology"/>
<keyword evidence="3" id="KW-1003">Cell membrane</keyword>
<dbReference type="InterPro" id="IPR029045">
    <property type="entry name" value="ClpP/crotonase-like_dom_sf"/>
</dbReference>
<keyword evidence="5" id="KW-0812">Transmembrane</keyword>
<evidence type="ECO:0000313" key="14">
    <source>
        <dbReference type="EMBL" id="CAI3996913.1"/>
    </source>
</evidence>
<dbReference type="PANTHER" id="PTHR42987">
    <property type="entry name" value="PEPTIDASE S49"/>
    <property type="match status" value="1"/>
</dbReference>
<evidence type="ECO:0000259" key="13">
    <source>
        <dbReference type="Pfam" id="PF08496"/>
    </source>
</evidence>
<keyword evidence="10" id="KW-0175">Coiled coil</keyword>
<dbReference type="Proteomes" id="UP001152797">
    <property type="component" value="Unassembled WGS sequence"/>
</dbReference>
<evidence type="ECO:0000256" key="9">
    <source>
        <dbReference type="ARBA" id="ARBA00023136"/>
    </source>
</evidence>
<comment type="caution">
    <text evidence="14">The sequence shown here is derived from an EMBL/GenBank/DDBJ whole genome shotgun (WGS) entry which is preliminary data.</text>
</comment>
<evidence type="ECO:0000256" key="4">
    <source>
        <dbReference type="ARBA" id="ARBA00022670"/>
    </source>
</evidence>
<evidence type="ECO:0000313" key="15">
    <source>
        <dbReference type="EMBL" id="CAL1150288.1"/>
    </source>
</evidence>
<organism evidence="14">
    <name type="scientific">Cladocopium goreaui</name>
    <dbReference type="NCBI Taxonomy" id="2562237"/>
    <lineage>
        <taxon>Eukaryota</taxon>
        <taxon>Sar</taxon>
        <taxon>Alveolata</taxon>
        <taxon>Dinophyceae</taxon>
        <taxon>Suessiales</taxon>
        <taxon>Symbiodiniaceae</taxon>
        <taxon>Cladocopium</taxon>
    </lineage>
</organism>
<evidence type="ECO:0000313" key="17">
    <source>
        <dbReference type="Proteomes" id="UP001152797"/>
    </source>
</evidence>
<dbReference type="InterPro" id="IPR036691">
    <property type="entry name" value="Endo/exonu/phosph_ase_sf"/>
</dbReference>
<dbReference type="SUPFAM" id="SSF56219">
    <property type="entry name" value="DNase I-like"/>
    <property type="match status" value="1"/>
</dbReference>
<feature type="domain" description="Peptidase S49" evidence="11">
    <location>
        <begin position="434"/>
        <end position="582"/>
    </location>
</feature>
<evidence type="ECO:0000259" key="12">
    <source>
        <dbReference type="Pfam" id="PF03372"/>
    </source>
</evidence>
<evidence type="ECO:0000256" key="5">
    <source>
        <dbReference type="ARBA" id="ARBA00022692"/>
    </source>
</evidence>
<evidence type="ECO:0000259" key="11">
    <source>
        <dbReference type="Pfam" id="PF01343"/>
    </source>
</evidence>
<keyword evidence="7" id="KW-0720">Serine protease</keyword>
<dbReference type="InterPro" id="IPR013703">
    <property type="entry name" value="Peptidase_S49_N_proteobac"/>
</dbReference>
<dbReference type="Gene3D" id="6.20.330.10">
    <property type="match status" value="1"/>
</dbReference>
<feature type="domain" description="Peptidase S49 N-terminal proteobacteria" evidence="13">
    <location>
        <begin position="329"/>
        <end position="430"/>
    </location>
</feature>
<evidence type="ECO:0000256" key="2">
    <source>
        <dbReference type="ARBA" id="ARBA00008683"/>
    </source>
</evidence>
<keyword evidence="17" id="KW-1185">Reference proteome</keyword>
<dbReference type="GO" id="GO:0004252">
    <property type="term" value="F:serine-type endopeptidase activity"/>
    <property type="evidence" value="ECO:0007669"/>
    <property type="project" value="InterPro"/>
</dbReference>
<dbReference type="SUPFAM" id="SSF52096">
    <property type="entry name" value="ClpP/crotonase"/>
    <property type="match status" value="1"/>
</dbReference>
<evidence type="ECO:0000256" key="6">
    <source>
        <dbReference type="ARBA" id="ARBA00022801"/>
    </source>
</evidence>
<comment type="subcellular location">
    <subcellularLocation>
        <location evidence="1">Cell membrane</location>
    </subcellularLocation>
</comment>
<dbReference type="EMBL" id="CAMXCT030002263">
    <property type="protein sequence ID" value="CAL4784225.1"/>
    <property type="molecule type" value="Genomic_DNA"/>
</dbReference>
<keyword evidence="6" id="KW-0378">Hydrolase</keyword>
<keyword evidence="4 16" id="KW-0645">Protease</keyword>
<name>A0A9P1CT67_9DINO</name>
<evidence type="ECO:0000256" key="10">
    <source>
        <dbReference type="SAM" id="Coils"/>
    </source>
</evidence>
<gene>
    <name evidence="14" type="ORF">C1SCF055_LOCUS23345</name>
</gene>
<feature type="domain" description="Endonuclease/exonuclease/phosphatase" evidence="12">
    <location>
        <begin position="33"/>
        <end position="295"/>
    </location>
</feature>
<evidence type="ECO:0000256" key="7">
    <source>
        <dbReference type="ARBA" id="ARBA00022825"/>
    </source>
</evidence>
<dbReference type="Pfam" id="PF08496">
    <property type="entry name" value="Peptidase_S49_N"/>
    <property type="match status" value="1"/>
</dbReference>
<dbReference type="Pfam" id="PF01343">
    <property type="entry name" value="Peptidase_S49"/>
    <property type="match status" value="1"/>
</dbReference>
<evidence type="ECO:0000313" key="16">
    <source>
        <dbReference type="EMBL" id="CAL4784225.1"/>
    </source>
</evidence>
<sequence length="632" mass="69457">MALRFCSFNVLAPSARICAPLNRRPWQEWLPLPLGGEERHAAICDCLLQLEADVICLQEFDFAAGTHGFAELYQTPGFSEGKKLGEVYELHMKQRTGDKNEGLAMLIRRSAFKDIEVLCEELEPDFCDRVAMYAKLTHVDSGCRILVANTHLTVAHADNSHDIPFCRPRQMEQVLHRLLAAQCCDAVFLCADINSDHLEREPSGPYPPEMVNRPVTMAFEQGFASALHARHPGVRPISHTCSYAQDGCADYVLFRGHSGLQLHEAFLHPNDLPLDVPWSSSTGWGDDAQATLSDHRPLVVDFSIALQELLGAGAPPAPLLKAQGEEEKEDGKQLKEALQQRNEEIQEALQAGEAVSSIEARLRPKTFVFNFHDGIAGAAQPEKMKKQLEDLRDIVTFILHTAKSPHDQAVVRIGSPGGRVTDYGFAAAQLLRLRSKGLTLTACVDKVAASGGYMMACAANSVVATPFSLVGSIGVLTSTPNFSKVLKRHEIDWIQITAGKWKRTVDPLSEITEEQRAKAQEDVQAIHDAFKGMVQQQRNSLDVDEVATGEVFLGAEAMQRGLVDRLATSDEVLEEFMKLSDVIQVSIAPKKKGPLRELLEGRVEAAEGAVASLWQRFTGSSAVLESSDPKIN</sequence>
<dbReference type="PANTHER" id="PTHR42987:SF4">
    <property type="entry name" value="PROTEASE SOHB-RELATED"/>
    <property type="match status" value="1"/>
</dbReference>
<dbReference type="AlphaFoldDB" id="A0A9P1CT67"/>
<dbReference type="NCBIfam" id="NF008745">
    <property type="entry name" value="PRK11778.1"/>
    <property type="match status" value="1"/>
</dbReference>
<accession>A0A9P1CT67</accession>
<dbReference type="InterPro" id="IPR047272">
    <property type="entry name" value="S49_SppA_C"/>
</dbReference>
<evidence type="ECO:0000256" key="3">
    <source>
        <dbReference type="ARBA" id="ARBA00022475"/>
    </source>
</evidence>
<evidence type="ECO:0000256" key="1">
    <source>
        <dbReference type="ARBA" id="ARBA00004236"/>
    </source>
</evidence>
<dbReference type="EMBL" id="CAMXCT010002263">
    <property type="protein sequence ID" value="CAI3996913.1"/>
    <property type="molecule type" value="Genomic_DNA"/>
</dbReference>
<keyword evidence="9" id="KW-0472">Membrane</keyword>
<reference evidence="14" key="1">
    <citation type="submission" date="2022-10" db="EMBL/GenBank/DDBJ databases">
        <authorList>
            <person name="Chen Y."/>
            <person name="Dougan E. K."/>
            <person name="Chan C."/>
            <person name="Rhodes N."/>
            <person name="Thang M."/>
        </authorList>
    </citation>
    <scope>NUCLEOTIDE SEQUENCE</scope>
</reference>
<dbReference type="GO" id="GO:0005886">
    <property type="term" value="C:plasma membrane"/>
    <property type="evidence" value="ECO:0007669"/>
    <property type="project" value="UniProtKB-SubCell"/>
</dbReference>
<dbReference type="Gene3D" id="3.60.10.10">
    <property type="entry name" value="Endonuclease/exonuclease/phosphatase"/>
    <property type="match status" value="1"/>
</dbReference>
<dbReference type="InterPro" id="IPR002142">
    <property type="entry name" value="Peptidase_S49"/>
</dbReference>
<dbReference type="InterPro" id="IPR005135">
    <property type="entry name" value="Endo/exonuclease/phosphatase"/>
</dbReference>
<dbReference type="Pfam" id="PF03372">
    <property type="entry name" value="Exo_endo_phos"/>
    <property type="match status" value="1"/>
</dbReference>
<dbReference type="CDD" id="cd07023">
    <property type="entry name" value="S49_Sppa_N_C"/>
    <property type="match status" value="1"/>
</dbReference>
<dbReference type="OrthoDB" id="406327at2759"/>
<reference evidence="15" key="2">
    <citation type="submission" date="2024-04" db="EMBL/GenBank/DDBJ databases">
        <authorList>
            <person name="Chen Y."/>
            <person name="Shah S."/>
            <person name="Dougan E. K."/>
            <person name="Thang M."/>
            <person name="Chan C."/>
        </authorList>
    </citation>
    <scope>NUCLEOTIDE SEQUENCE [LARGE SCALE GENOMIC DNA]</scope>
</reference>
<feature type="coiled-coil region" evidence="10">
    <location>
        <begin position="321"/>
        <end position="355"/>
    </location>
</feature>
<evidence type="ECO:0000256" key="8">
    <source>
        <dbReference type="ARBA" id="ARBA00022989"/>
    </source>
</evidence>
<comment type="similarity">
    <text evidence="2">Belongs to the peptidase S49 family.</text>
</comment>
<dbReference type="Gene3D" id="3.90.226.10">
    <property type="entry name" value="2-enoyl-CoA Hydratase, Chain A, domain 1"/>
    <property type="match status" value="1"/>
</dbReference>